<feature type="region of interest" description="Disordered" evidence="5">
    <location>
        <begin position="56"/>
        <end position="78"/>
    </location>
</feature>
<gene>
    <name evidence="6" type="primary">CABLES1</name>
    <name evidence="6" type="ORF">NPIL_575261</name>
</gene>
<evidence type="ECO:0000256" key="4">
    <source>
        <dbReference type="ARBA" id="ARBA00023306"/>
    </source>
</evidence>
<dbReference type="GO" id="GO:0051726">
    <property type="term" value="P:regulation of cell cycle"/>
    <property type="evidence" value="ECO:0007669"/>
    <property type="project" value="InterPro"/>
</dbReference>
<comment type="caution">
    <text evidence="6">The sequence shown here is derived from an EMBL/GenBank/DDBJ whole genome shotgun (WGS) entry which is preliminary data.</text>
</comment>
<dbReference type="GO" id="GO:0005829">
    <property type="term" value="C:cytosol"/>
    <property type="evidence" value="ECO:0007669"/>
    <property type="project" value="UniProtKB-ARBA"/>
</dbReference>
<dbReference type="CDD" id="cd20556">
    <property type="entry name" value="CYCLIN_CABLES"/>
    <property type="match status" value="1"/>
</dbReference>
<dbReference type="FunFam" id="1.10.472.10:FF:000020">
    <property type="entry name" value="CDK5 and ABL1 enzyme substrate 1"/>
    <property type="match status" value="1"/>
</dbReference>
<organism evidence="6 7">
    <name type="scientific">Nephila pilipes</name>
    <name type="common">Giant wood spider</name>
    <name type="synonym">Nephila maculata</name>
    <dbReference type="NCBI Taxonomy" id="299642"/>
    <lineage>
        <taxon>Eukaryota</taxon>
        <taxon>Metazoa</taxon>
        <taxon>Ecdysozoa</taxon>
        <taxon>Arthropoda</taxon>
        <taxon>Chelicerata</taxon>
        <taxon>Arachnida</taxon>
        <taxon>Araneae</taxon>
        <taxon>Araneomorphae</taxon>
        <taxon>Entelegynae</taxon>
        <taxon>Araneoidea</taxon>
        <taxon>Nephilidae</taxon>
        <taxon>Nephila</taxon>
    </lineage>
</organism>
<evidence type="ECO:0000313" key="6">
    <source>
        <dbReference type="EMBL" id="GFU10215.1"/>
    </source>
</evidence>
<dbReference type="AlphaFoldDB" id="A0A8X6QEK4"/>
<dbReference type="EMBL" id="BMAW01124936">
    <property type="protein sequence ID" value="GFU10215.1"/>
    <property type="molecule type" value="Genomic_DNA"/>
</dbReference>
<evidence type="ECO:0000256" key="1">
    <source>
        <dbReference type="ARBA" id="ARBA00008742"/>
    </source>
</evidence>
<evidence type="ECO:0000256" key="3">
    <source>
        <dbReference type="ARBA" id="ARBA00022618"/>
    </source>
</evidence>
<keyword evidence="2" id="KW-0597">Phosphoprotein</keyword>
<name>A0A8X6QEK4_NEPPI</name>
<accession>A0A8X6QEK4</accession>
<dbReference type="SUPFAM" id="SSF47954">
    <property type="entry name" value="Cyclin-like"/>
    <property type="match status" value="1"/>
</dbReference>
<protein>
    <submittedName>
        <fullName evidence="6">CDK5 and ABL1 enzyme substrate 1</fullName>
    </submittedName>
</protein>
<keyword evidence="7" id="KW-1185">Reference proteome</keyword>
<dbReference type="InterPro" id="IPR036915">
    <property type="entry name" value="Cyclin-like_sf"/>
</dbReference>
<dbReference type="Gene3D" id="1.10.472.10">
    <property type="entry name" value="Cyclin-like"/>
    <property type="match status" value="1"/>
</dbReference>
<dbReference type="PIRSF" id="PIRSF025798">
    <property type="entry name" value="Cables"/>
    <property type="match status" value="1"/>
</dbReference>
<sequence>MTSVSRKIHSRRRLAALTFLSNISLDGTHRDTNLGELTFNLKCNNSAGNCLSNTEGSESLKDVKPPKPIHQESQIRKDHCKETENIQSATDLIKKFKRRDSEYKDQESFDHFCDQLQNRNKDRVHKFVSEAKARLCNLSQKRRLSHQKSIESYGLPSGNSTESLAVPSINRSRKASLCPSETTFSTAIEVKFIKNLKECRNDAERMVLVSEKKSPFVLFSVLPFNKLQGSSKSELKLEGSRRRHASSMRQLALMSDGPNPFDLLSMLGVEKPQEGQDISYGELLAPSYSFKRKGQDCVPETDNAFRFPYQIYSGGYSVDNVTRINMKLVTQPKALDKNSEKEEFAFCHPWQTCFSSYHPNLLDDPELIAGKHSTLLVFPSYITSVIDYVKPSDLKKDLNDKFKERFPHVKLTLSKLRSLKREMYKIARHECNIDLSIIAQAFVYFEKLILKILVNKHNRKHCAGACLLLSAKLNDVRGLDLSILLEKIESVFRINRKDLMYLEFGVLVALEFSLLLNTSEILPHYQRLLYES</sequence>
<dbReference type="OrthoDB" id="5353095at2759"/>
<dbReference type="PANTHER" id="PTHR22896:SF0">
    <property type="entry name" value="CYCLIN N-TERMINAL DOMAIN-CONTAINING PROTEIN"/>
    <property type="match status" value="1"/>
</dbReference>
<keyword evidence="3" id="KW-0132">Cell division</keyword>
<evidence type="ECO:0000256" key="2">
    <source>
        <dbReference type="ARBA" id="ARBA00022553"/>
    </source>
</evidence>
<dbReference type="Proteomes" id="UP000887013">
    <property type="component" value="Unassembled WGS sequence"/>
</dbReference>
<feature type="compositionally biased region" description="Basic and acidic residues" evidence="5">
    <location>
        <begin position="58"/>
        <end position="78"/>
    </location>
</feature>
<comment type="similarity">
    <text evidence="1">Belongs to the cyclin family.</text>
</comment>
<evidence type="ECO:0000256" key="5">
    <source>
        <dbReference type="SAM" id="MobiDB-lite"/>
    </source>
</evidence>
<evidence type="ECO:0000313" key="7">
    <source>
        <dbReference type="Proteomes" id="UP000887013"/>
    </source>
</evidence>
<keyword evidence="4" id="KW-0131">Cell cycle</keyword>
<dbReference type="GO" id="GO:0051301">
    <property type="term" value="P:cell division"/>
    <property type="evidence" value="ECO:0007669"/>
    <property type="project" value="UniProtKB-KW"/>
</dbReference>
<dbReference type="InterPro" id="IPR012388">
    <property type="entry name" value="CABLES1/2"/>
</dbReference>
<dbReference type="PANTHER" id="PTHR22896">
    <property type="entry name" value="CDK5 AND ABL1 ENZYME SUBSTRATE 1"/>
    <property type="match status" value="1"/>
</dbReference>
<proteinExistence type="inferred from homology"/>
<reference evidence="6" key="1">
    <citation type="submission" date="2020-08" db="EMBL/GenBank/DDBJ databases">
        <title>Multicomponent nature underlies the extraordinary mechanical properties of spider dragline silk.</title>
        <authorList>
            <person name="Kono N."/>
            <person name="Nakamura H."/>
            <person name="Mori M."/>
            <person name="Yoshida Y."/>
            <person name="Ohtoshi R."/>
            <person name="Malay A.D."/>
            <person name="Moran D.A.P."/>
            <person name="Tomita M."/>
            <person name="Numata K."/>
            <person name="Arakawa K."/>
        </authorList>
    </citation>
    <scope>NUCLEOTIDE SEQUENCE</scope>
</reference>